<keyword evidence="3" id="KW-0575">Peroxidase</keyword>
<dbReference type="GO" id="GO:0005737">
    <property type="term" value="C:cytoplasm"/>
    <property type="evidence" value="ECO:0007669"/>
    <property type="project" value="TreeGrafter"/>
</dbReference>
<evidence type="ECO:0000256" key="7">
    <source>
        <dbReference type="ARBA" id="ARBA00023078"/>
    </source>
</evidence>
<keyword evidence="9" id="KW-0676">Redox-active center</keyword>
<evidence type="ECO:0000256" key="12">
    <source>
        <dbReference type="ARBA" id="ARBA00042639"/>
    </source>
</evidence>
<evidence type="ECO:0000256" key="10">
    <source>
        <dbReference type="ARBA" id="ARBA00032824"/>
    </source>
</evidence>
<comment type="subcellular location">
    <subcellularLocation>
        <location evidence="14">Thylakoid</location>
    </subcellularLocation>
</comment>
<dbReference type="InterPro" id="IPR013766">
    <property type="entry name" value="Thioredoxin_domain"/>
</dbReference>
<keyword evidence="6" id="KW-0560">Oxidoreductase</keyword>
<evidence type="ECO:0000313" key="16">
    <source>
        <dbReference type="EMBL" id="SMC00340.1"/>
    </source>
</evidence>
<dbReference type="STRING" id="645990.SAMN00120144_1954"/>
<dbReference type="EMBL" id="FWWW01000100">
    <property type="protein sequence ID" value="SMC00340.1"/>
    <property type="molecule type" value="Genomic_DNA"/>
</dbReference>
<evidence type="ECO:0000313" key="17">
    <source>
        <dbReference type="Proteomes" id="UP000192266"/>
    </source>
</evidence>
<dbReference type="SUPFAM" id="SSF52833">
    <property type="entry name" value="Thioredoxin-like"/>
    <property type="match status" value="1"/>
</dbReference>
<evidence type="ECO:0000256" key="5">
    <source>
        <dbReference type="ARBA" id="ARBA00022946"/>
    </source>
</evidence>
<sequence length="169" mass="18860">MPNLFGAIFPAHLHPNRMLQIGDQAPDFTLRTTTGATFRLADQRGQRAIVLYFYPKDDTPGCTAEACSFRDQYEDFQDLGAEVIGVSSDSEASHQKFTQKHCLPFPLLADESGKVRKLYEVPRSLLGILPGRVTFVIDKQGVIQYIFNSMQRATDHVAKAKEVLADLAK</sequence>
<comment type="catalytic activity">
    <reaction evidence="13">
        <text>a hydroperoxide + [thioredoxin]-dithiol = an alcohol + [thioredoxin]-disulfide + H2O</text>
        <dbReference type="Rhea" id="RHEA:62620"/>
        <dbReference type="Rhea" id="RHEA-COMP:10698"/>
        <dbReference type="Rhea" id="RHEA-COMP:10700"/>
        <dbReference type="ChEBI" id="CHEBI:15377"/>
        <dbReference type="ChEBI" id="CHEBI:29950"/>
        <dbReference type="ChEBI" id="CHEBI:30879"/>
        <dbReference type="ChEBI" id="CHEBI:35924"/>
        <dbReference type="ChEBI" id="CHEBI:50058"/>
        <dbReference type="EC" id="1.11.1.24"/>
    </reaction>
</comment>
<protein>
    <recommendedName>
        <fullName evidence="2">thioredoxin-dependent peroxiredoxin</fullName>
        <ecNumber evidence="2">1.11.1.24</ecNumber>
    </recommendedName>
    <alternativeName>
        <fullName evidence="10">Thioredoxin peroxidase</fullName>
    </alternativeName>
    <alternativeName>
        <fullName evidence="12">Thioredoxin-dependent peroxiredoxin Bcp</fullName>
    </alternativeName>
</protein>
<evidence type="ECO:0000259" key="15">
    <source>
        <dbReference type="PROSITE" id="PS51352"/>
    </source>
</evidence>
<dbReference type="PANTHER" id="PTHR42801">
    <property type="entry name" value="THIOREDOXIN-DEPENDENT PEROXIDE REDUCTASE"/>
    <property type="match status" value="1"/>
</dbReference>
<proteinExistence type="inferred from homology"/>
<name>A0A1W1W4F6_9BACT</name>
<keyword evidence="7" id="KW-0793">Thylakoid</keyword>
<dbReference type="EC" id="1.11.1.24" evidence="2"/>
<evidence type="ECO:0000256" key="11">
    <source>
        <dbReference type="ARBA" id="ARBA00038489"/>
    </source>
</evidence>
<keyword evidence="5" id="KW-0809">Transit peptide</keyword>
<evidence type="ECO:0000256" key="6">
    <source>
        <dbReference type="ARBA" id="ARBA00023002"/>
    </source>
</evidence>
<comment type="function">
    <text evidence="1">Thiol-specific peroxidase that catalyzes the reduction of hydrogen peroxide and organic hydroperoxides to water and alcohols, respectively. Plays a role in cell protection against oxidative stress by detoxifying peroxides and as sensor of hydrogen peroxide-mediated signaling events.</text>
</comment>
<keyword evidence="17" id="KW-1185">Reference proteome</keyword>
<reference evidence="16 17" key="1">
    <citation type="submission" date="2017-04" db="EMBL/GenBank/DDBJ databases">
        <authorList>
            <person name="Afonso C.L."/>
            <person name="Miller P.J."/>
            <person name="Scott M.A."/>
            <person name="Spackman E."/>
            <person name="Goraichik I."/>
            <person name="Dimitrov K.M."/>
            <person name="Suarez D.L."/>
            <person name="Swayne D.E."/>
        </authorList>
    </citation>
    <scope>NUCLEOTIDE SEQUENCE [LARGE SCALE GENOMIC DNA]</scope>
    <source>
        <strain evidence="16 17">DSM 11622</strain>
    </source>
</reference>
<evidence type="ECO:0000256" key="3">
    <source>
        <dbReference type="ARBA" id="ARBA00022559"/>
    </source>
</evidence>
<dbReference type="PROSITE" id="PS51352">
    <property type="entry name" value="THIOREDOXIN_2"/>
    <property type="match status" value="1"/>
</dbReference>
<dbReference type="Gene3D" id="3.40.30.10">
    <property type="entry name" value="Glutaredoxin"/>
    <property type="match status" value="1"/>
</dbReference>
<dbReference type="InterPro" id="IPR000866">
    <property type="entry name" value="AhpC/TSA"/>
</dbReference>
<dbReference type="CDD" id="cd03017">
    <property type="entry name" value="PRX_BCP"/>
    <property type="match status" value="1"/>
</dbReference>
<dbReference type="InterPro" id="IPR036249">
    <property type="entry name" value="Thioredoxin-like_sf"/>
</dbReference>
<evidence type="ECO:0000256" key="2">
    <source>
        <dbReference type="ARBA" id="ARBA00013017"/>
    </source>
</evidence>
<dbReference type="GO" id="GO:0045454">
    <property type="term" value="P:cell redox homeostasis"/>
    <property type="evidence" value="ECO:0007669"/>
    <property type="project" value="TreeGrafter"/>
</dbReference>
<dbReference type="FunFam" id="3.40.30.10:FF:000122">
    <property type="entry name" value="Peroxiredoxin Q chloroplastic"/>
    <property type="match status" value="1"/>
</dbReference>
<dbReference type="AlphaFoldDB" id="A0A1W1W4F6"/>
<dbReference type="GO" id="GO:0008379">
    <property type="term" value="F:thioredoxin peroxidase activity"/>
    <property type="evidence" value="ECO:0007669"/>
    <property type="project" value="TreeGrafter"/>
</dbReference>
<comment type="similarity">
    <text evidence="11">Belongs to the peroxiredoxin family. BCP/PrxQ subfamily.</text>
</comment>
<evidence type="ECO:0000256" key="4">
    <source>
        <dbReference type="ARBA" id="ARBA00022862"/>
    </source>
</evidence>
<gene>
    <name evidence="16" type="ORF">SAMN00120144_1954</name>
</gene>
<dbReference type="GO" id="GO:0009579">
    <property type="term" value="C:thylakoid"/>
    <property type="evidence" value="ECO:0007669"/>
    <property type="project" value="UniProtKB-SubCell"/>
</dbReference>
<evidence type="ECO:0000256" key="14">
    <source>
        <dbReference type="ARBA" id="ARBA00060385"/>
    </source>
</evidence>
<evidence type="ECO:0000256" key="8">
    <source>
        <dbReference type="ARBA" id="ARBA00023157"/>
    </source>
</evidence>
<feature type="domain" description="Thioredoxin" evidence="15">
    <location>
        <begin position="19"/>
        <end position="169"/>
    </location>
</feature>
<dbReference type="Proteomes" id="UP000192266">
    <property type="component" value="Unassembled WGS sequence"/>
</dbReference>
<accession>A0A1W1W4F6</accession>
<organism evidence="16 17">
    <name type="scientific">Hymenobacter roseosalivarius DSM 11622</name>
    <dbReference type="NCBI Taxonomy" id="645990"/>
    <lineage>
        <taxon>Bacteria</taxon>
        <taxon>Pseudomonadati</taxon>
        <taxon>Bacteroidota</taxon>
        <taxon>Cytophagia</taxon>
        <taxon>Cytophagales</taxon>
        <taxon>Hymenobacteraceae</taxon>
        <taxon>Hymenobacter</taxon>
    </lineage>
</organism>
<dbReference type="PANTHER" id="PTHR42801:SF4">
    <property type="entry name" value="AHPC_TSA FAMILY PROTEIN"/>
    <property type="match status" value="1"/>
</dbReference>
<evidence type="ECO:0000256" key="1">
    <source>
        <dbReference type="ARBA" id="ARBA00003330"/>
    </source>
</evidence>
<dbReference type="InterPro" id="IPR050924">
    <property type="entry name" value="Peroxiredoxin_BCP/PrxQ"/>
</dbReference>
<evidence type="ECO:0000256" key="9">
    <source>
        <dbReference type="ARBA" id="ARBA00023284"/>
    </source>
</evidence>
<keyword evidence="4" id="KW-0049">Antioxidant</keyword>
<dbReference type="Pfam" id="PF00578">
    <property type="entry name" value="AhpC-TSA"/>
    <property type="match status" value="1"/>
</dbReference>
<keyword evidence="8" id="KW-1015">Disulfide bond</keyword>
<dbReference type="GO" id="GO:0034599">
    <property type="term" value="P:cellular response to oxidative stress"/>
    <property type="evidence" value="ECO:0007669"/>
    <property type="project" value="TreeGrafter"/>
</dbReference>
<evidence type="ECO:0000256" key="13">
    <source>
        <dbReference type="ARBA" id="ARBA00049091"/>
    </source>
</evidence>